<evidence type="ECO:0008006" key="3">
    <source>
        <dbReference type="Google" id="ProtNLM"/>
    </source>
</evidence>
<accession>A0A511NH74</accession>
<keyword evidence="2" id="KW-1185">Reference proteome</keyword>
<gene>
    <name evidence="1" type="ORF">EB1_19500</name>
</gene>
<dbReference type="AlphaFoldDB" id="A0A511NH74"/>
<reference evidence="1 2" key="1">
    <citation type="submission" date="2019-07" db="EMBL/GenBank/DDBJ databases">
        <title>Whole genome shotgun sequence of Empedobacter brevis NBRC 14943.</title>
        <authorList>
            <person name="Hosoyama A."/>
            <person name="Uohara A."/>
            <person name="Ohji S."/>
            <person name="Ichikawa N."/>
        </authorList>
    </citation>
    <scope>NUCLEOTIDE SEQUENCE [LARGE SCALE GENOMIC DNA]</scope>
    <source>
        <strain evidence="1 2">NBRC 14943</strain>
    </source>
</reference>
<comment type="caution">
    <text evidence="1">The sequence shown here is derived from an EMBL/GenBank/DDBJ whole genome shotgun (WGS) entry which is preliminary data.</text>
</comment>
<protein>
    <recommendedName>
        <fullName evidence="3">Lipoprotein</fullName>
    </recommendedName>
</protein>
<dbReference type="PROSITE" id="PS51257">
    <property type="entry name" value="PROKAR_LIPOPROTEIN"/>
    <property type="match status" value="1"/>
</dbReference>
<evidence type="ECO:0000313" key="2">
    <source>
        <dbReference type="Proteomes" id="UP000321245"/>
    </source>
</evidence>
<sequence length="143" mass="16415">MLKINTLTVMLFIITSCSTNNKLIENDLKTIEVTRNQSTRGNSESQIINFEKTYIIHNSDTIIRQTKSEDWKKIKHLLHTVNLPALENIVVDKSAQRHQFDGAPIVNLSVKENDNNYYSPGYDAGRAPKEIYELDMFLKSLSE</sequence>
<dbReference type="EMBL" id="BJXC01000012">
    <property type="protein sequence ID" value="GEM52160.1"/>
    <property type="molecule type" value="Genomic_DNA"/>
</dbReference>
<dbReference type="GeneID" id="84649664"/>
<organism evidence="1 2">
    <name type="scientific">Empedobacter brevis NBRC 14943 = ATCC 43319</name>
    <dbReference type="NCBI Taxonomy" id="1218108"/>
    <lineage>
        <taxon>Bacteria</taxon>
        <taxon>Pseudomonadati</taxon>
        <taxon>Bacteroidota</taxon>
        <taxon>Flavobacteriia</taxon>
        <taxon>Flavobacteriales</taxon>
        <taxon>Weeksellaceae</taxon>
        <taxon>Empedobacter</taxon>
    </lineage>
</organism>
<evidence type="ECO:0000313" key="1">
    <source>
        <dbReference type="EMBL" id="GEM52160.1"/>
    </source>
</evidence>
<dbReference type="RefSeq" id="WP_019974964.1">
    <property type="nucleotide sequence ID" value="NZ_BJXC01000012.1"/>
</dbReference>
<name>A0A511NH74_9FLAO</name>
<dbReference type="Proteomes" id="UP000321245">
    <property type="component" value="Unassembled WGS sequence"/>
</dbReference>
<proteinExistence type="predicted"/>